<dbReference type="AlphaFoldDB" id="A0AAN8PEH5"/>
<evidence type="ECO:0000256" key="1">
    <source>
        <dbReference type="SAM" id="MobiDB-lite"/>
    </source>
</evidence>
<feature type="region of interest" description="Disordered" evidence="1">
    <location>
        <begin position="1"/>
        <end position="56"/>
    </location>
</feature>
<gene>
    <name evidence="2" type="ORF">RUM43_002814</name>
</gene>
<name>A0AAN8PEH5_POLSC</name>
<accession>A0AAN8PEH5</accession>
<organism evidence="2 3">
    <name type="scientific">Polyplax serrata</name>
    <name type="common">Common mouse louse</name>
    <dbReference type="NCBI Taxonomy" id="468196"/>
    <lineage>
        <taxon>Eukaryota</taxon>
        <taxon>Metazoa</taxon>
        <taxon>Ecdysozoa</taxon>
        <taxon>Arthropoda</taxon>
        <taxon>Hexapoda</taxon>
        <taxon>Insecta</taxon>
        <taxon>Pterygota</taxon>
        <taxon>Neoptera</taxon>
        <taxon>Paraneoptera</taxon>
        <taxon>Psocodea</taxon>
        <taxon>Troctomorpha</taxon>
        <taxon>Phthiraptera</taxon>
        <taxon>Anoplura</taxon>
        <taxon>Polyplacidae</taxon>
        <taxon>Polyplax</taxon>
    </lineage>
</organism>
<feature type="compositionally biased region" description="Basic and acidic residues" evidence="1">
    <location>
        <begin position="32"/>
        <end position="47"/>
    </location>
</feature>
<dbReference type="Proteomes" id="UP001372834">
    <property type="component" value="Unassembled WGS sequence"/>
</dbReference>
<reference evidence="2 3" key="1">
    <citation type="submission" date="2023-10" db="EMBL/GenBank/DDBJ databases">
        <title>Genomes of two closely related lineages of the louse Polyplax serrata with different host specificities.</title>
        <authorList>
            <person name="Martinu J."/>
            <person name="Tarabai H."/>
            <person name="Stefka J."/>
            <person name="Hypsa V."/>
        </authorList>
    </citation>
    <scope>NUCLEOTIDE SEQUENCE [LARGE SCALE GENOMIC DNA]</scope>
    <source>
        <strain evidence="2">HR10_N</strain>
    </source>
</reference>
<proteinExistence type="predicted"/>
<comment type="caution">
    <text evidence="2">The sequence shown here is derived from an EMBL/GenBank/DDBJ whole genome shotgun (WGS) entry which is preliminary data.</text>
</comment>
<evidence type="ECO:0000313" key="2">
    <source>
        <dbReference type="EMBL" id="KAK6628997.1"/>
    </source>
</evidence>
<feature type="compositionally biased region" description="Acidic residues" evidence="1">
    <location>
        <begin position="1"/>
        <end position="18"/>
    </location>
</feature>
<protein>
    <submittedName>
        <fullName evidence="2">Uncharacterized protein</fullName>
    </submittedName>
</protein>
<dbReference type="EMBL" id="JAWJWE010000036">
    <property type="protein sequence ID" value="KAK6628997.1"/>
    <property type="molecule type" value="Genomic_DNA"/>
</dbReference>
<sequence>MEKAEDEDEDEGIGDDIAADMSKSSESSDSDESAKMVTERRSDERAIRTLSIRSRA</sequence>
<evidence type="ECO:0000313" key="3">
    <source>
        <dbReference type="Proteomes" id="UP001372834"/>
    </source>
</evidence>